<feature type="domain" description="Gylcosyl hydrolase 115 C-terminal" evidence="2">
    <location>
        <begin position="1039"/>
        <end position="1201"/>
    </location>
</feature>
<dbReference type="Pfam" id="PF17829">
    <property type="entry name" value="GH115_C"/>
    <property type="match status" value="2"/>
</dbReference>
<evidence type="ECO:0000313" key="3">
    <source>
        <dbReference type="EMBL" id="OMD50283.1"/>
    </source>
</evidence>
<organism evidence="3 4">
    <name type="scientific">Paenibacillus borealis</name>
    <dbReference type="NCBI Taxonomy" id="160799"/>
    <lineage>
        <taxon>Bacteria</taxon>
        <taxon>Bacillati</taxon>
        <taxon>Bacillota</taxon>
        <taxon>Bacilli</taxon>
        <taxon>Bacillales</taxon>
        <taxon>Paenibacillaceae</taxon>
        <taxon>Paenibacillus</taxon>
    </lineage>
</organism>
<dbReference type="PANTHER" id="PTHR37842">
    <property type="match status" value="1"/>
</dbReference>
<name>A0ABX3HJN8_PAEBO</name>
<protein>
    <recommendedName>
        <fullName evidence="2">Gylcosyl hydrolase 115 C-terminal domain-containing protein</fullName>
    </recommendedName>
</protein>
<evidence type="ECO:0000256" key="1">
    <source>
        <dbReference type="ARBA" id="ARBA00022801"/>
    </source>
</evidence>
<proteinExistence type="predicted"/>
<dbReference type="Gene3D" id="3.20.20.520">
    <property type="entry name" value="Glycosyl hydrolase family 115"/>
    <property type="match status" value="1"/>
</dbReference>
<dbReference type="InterPro" id="IPR041437">
    <property type="entry name" value="GH115_C"/>
</dbReference>
<accession>A0ABX3HJN8</accession>
<dbReference type="PANTHER" id="PTHR37842:SF2">
    <property type="entry name" value="GYLCOSYL HYDROLASE 115 C-TERMINAL DOMAIN-CONTAINING PROTEIN"/>
    <property type="match status" value="1"/>
</dbReference>
<dbReference type="Gene3D" id="3.30.379.10">
    <property type="entry name" value="Chitobiase/beta-hexosaminidase domain 2-like"/>
    <property type="match status" value="1"/>
</dbReference>
<comment type="caution">
    <text evidence="3">The sequence shown here is derived from an EMBL/GenBank/DDBJ whole genome shotgun (WGS) entry which is preliminary data.</text>
</comment>
<evidence type="ECO:0000313" key="4">
    <source>
        <dbReference type="Proteomes" id="UP000187412"/>
    </source>
</evidence>
<dbReference type="Proteomes" id="UP000187412">
    <property type="component" value="Unassembled WGS sequence"/>
</dbReference>
<feature type="domain" description="Gylcosyl hydrolase 115 C-terminal" evidence="2">
    <location>
        <begin position="769"/>
        <end position="943"/>
    </location>
</feature>
<gene>
    <name evidence="3" type="ORF">BSK56_07035</name>
</gene>
<reference evidence="3 4" key="1">
    <citation type="submission" date="2016-10" db="EMBL/GenBank/DDBJ databases">
        <title>Paenibacillus species isolates.</title>
        <authorList>
            <person name="Beno S.M."/>
        </authorList>
    </citation>
    <scope>NUCLEOTIDE SEQUENCE [LARGE SCALE GENOMIC DNA]</scope>
    <source>
        <strain evidence="3 4">FSL H7-0744</strain>
    </source>
</reference>
<dbReference type="InterPro" id="IPR029018">
    <property type="entry name" value="Hex-like_dom2"/>
</dbReference>
<keyword evidence="4" id="KW-1185">Reference proteome</keyword>
<keyword evidence="1" id="KW-0378">Hydrolase</keyword>
<dbReference type="EMBL" id="MPTB01000007">
    <property type="protein sequence ID" value="OMD50283.1"/>
    <property type="molecule type" value="Genomic_DNA"/>
</dbReference>
<dbReference type="SUPFAM" id="SSF55545">
    <property type="entry name" value="beta-N-acetylhexosaminidase-like domain"/>
    <property type="match status" value="1"/>
</dbReference>
<sequence length="1216" mass="138259">MIRGSEAEDKLELFKSNTTVHIYVSENENSAVQIAVDNLLRDIHSVCGCKAVRSKEMDKCSVIIGTIDNNETFSGIIKEKNVPVEKLQSEDGSFHWEAYLQEVRDGVFYIVGTDRRGTIFGIYDLCEELGVSPWYYWADVPVKIRNIFQIPMSFSKADWPSVKYRGIFVNDEEEFDDWAKLHTPDGTIGPEAYRNLFELLLRLKANYIWPAMHVNYFNENPQNGRLAEEMGVVVGTSHCDMLLRSNQNEWEPWIESKGYTDAVYDYSIEGRNRQILQEYWQESVELNQNYEVSYTMGMRGIHDSGFHTLAIDEDTSLNEEEKIDARVNLLSKVIQDQRELIRNVLGEKKGQEALKTFVPYKEVLSLYDRGLDLPDDMTLIWANDNFGHMRRYPNEAERKRSGGNGLYYHASYWAPPGTAMSYLFINSIPLAHTGNELKKSYESGIRQIWVLNVGGLKPIEQDMEFFLRYGWEAGKEAGITKDTLQFTEHWINSNFSGNHGPEAAQLYEAFAQATNVRKIEHMDSNVFSQTIYGDEAGRRLMRLEDIFQRGNAILRSLPEGERAAFFQLFLMKIHASYYTNHEYYYADRSTLSYKRGNMQAADLYVELSKRMLDNKRSMLHFYNKKMSGGKWDRILTPESFPPPPTAMYPARKPALSIAGSGIQINLWNEAEILNFSVYGQRQKWFEIGNQGAGSIPFTIEVQAGADWIVLSETEGTILTESRILVTVLDPEEHAGKQGLIAVHNLKDGVVVPIKVQVEEAALIPEGFNGYVESDGYVSIPAAGYAGNSVQDNQQVEAQRYGWLTVPGIGRYEGAAVMAWHSELGSMAGNLKDNPKLEYDIYLTQGGAHLLEIQRVLTLDSTGRIRFGIGMDDCEPMMVETDTRDEWMGKWQDSVVNNGEKVLVELPFLPAGAHRLKLYMVDRYVTITKLILYTSERKGANLGPVTSWHNYTPVAEYGLESPSVDWNELEALCTGFYLTTADEVPPLNVLYATRSFFDTIDMIFQKCYDRPQIALGDKRYANLCNSQGEKDFIREFGSGVFHEADGIVAIEAEYALEQSDNAYLTPSKDEGHISWSHLEAETNGRTGLAMHVDQPGILWEQPESAPGMHYRIKLNTGGIYHVWMLIRHYNDKSDSCYLAVDGGARPLSEQFGKGELHTYSTSQVYYWCLISDLELTTGEHVLSILARKSQLRVDRIYLTRGDELPPLDAEWKDSIRS</sequence>
<dbReference type="Gene3D" id="2.60.120.1620">
    <property type="match status" value="2"/>
</dbReference>
<dbReference type="InterPro" id="IPR042301">
    <property type="entry name" value="GH115_sf"/>
</dbReference>
<dbReference type="RefSeq" id="WP_076109916.1">
    <property type="nucleotide sequence ID" value="NZ_MPTB01000007.1"/>
</dbReference>
<dbReference type="Pfam" id="PF15979">
    <property type="entry name" value="Glyco_hydro_115"/>
    <property type="match status" value="1"/>
</dbReference>
<dbReference type="InterPro" id="IPR031924">
    <property type="entry name" value="GH115"/>
</dbReference>
<evidence type="ECO:0000259" key="2">
    <source>
        <dbReference type="Pfam" id="PF17829"/>
    </source>
</evidence>
<dbReference type="Gene3D" id="1.20.58.2150">
    <property type="match status" value="1"/>
</dbReference>